<dbReference type="GO" id="GO:0005524">
    <property type="term" value="F:ATP binding"/>
    <property type="evidence" value="ECO:0007669"/>
    <property type="project" value="UniProtKB-KW"/>
</dbReference>
<keyword evidence="5" id="KW-0067">ATP-binding</keyword>
<comment type="caution">
    <text evidence="8">The sequence shown here is derived from an EMBL/GenBank/DDBJ whole genome shotgun (WGS) entry which is preliminary data.</text>
</comment>
<feature type="domain" description="Carbohydrate kinase PfkB" evidence="7">
    <location>
        <begin position="10"/>
        <end position="305"/>
    </location>
</feature>
<dbReference type="GO" id="GO:0006000">
    <property type="term" value="P:fructose metabolic process"/>
    <property type="evidence" value="ECO:0007669"/>
    <property type="project" value="UniProtKB-ARBA"/>
</dbReference>
<evidence type="ECO:0000256" key="6">
    <source>
        <dbReference type="RuleBase" id="RU003704"/>
    </source>
</evidence>
<dbReference type="Gene3D" id="3.40.1190.20">
    <property type="match status" value="1"/>
</dbReference>
<keyword evidence="3" id="KW-0547">Nucleotide-binding</keyword>
<evidence type="ECO:0000256" key="4">
    <source>
        <dbReference type="ARBA" id="ARBA00022777"/>
    </source>
</evidence>
<dbReference type="PRINTS" id="PR00990">
    <property type="entry name" value="RIBOKINASE"/>
</dbReference>
<evidence type="ECO:0000313" key="8">
    <source>
        <dbReference type="EMBL" id="PJJ77037.1"/>
    </source>
</evidence>
<organism evidence="8 9">
    <name type="scientific">Sediminihabitans luteus</name>
    <dbReference type="NCBI Taxonomy" id="1138585"/>
    <lineage>
        <taxon>Bacteria</taxon>
        <taxon>Bacillati</taxon>
        <taxon>Actinomycetota</taxon>
        <taxon>Actinomycetes</taxon>
        <taxon>Micrococcales</taxon>
        <taxon>Cellulomonadaceae</taxon>
        <taxon>Sediminihabitans</taxon>
    </lineage>
</organism>
<dbReference type="Proteomes" id="UP000231693">
    <property type="component" value="Unassembled WGS sequence"/>
</dbReference>
<dbReference type="EMBL" id="PGFE01000001">
    <property type="protein sequence ID" value="PJJ77037.1"/>
    <property type="molecule type" value="Genomic_DNA"/>
</dbReference>
<dbReference type="InterPro" id="IPR011611">
    <property type="entry name" value="PfkB_dom"/>
</dbReference>
<evidence type="ECO:0000256" key="2">
    <source>
        <dbReference type="ARBA" id="ARBA00022679"/>
    </source>
</evidence>
<evidence type="ECO:0000256" key="5">
    <source>
        <dbReference type="ARBA" id="ARBA00022840"/>
    </source>
</evidence>
<dbReference type="InterPro" id="IPR029056">
    <property type="entry name" value="Ribokinase-like"/>
</dbReference>
<evidence type="ECO:0000256" key="3">
    <source>
        <dbReference type="ARBA" id="ARBA00022741"/>
    </source>
</evidence>
<comment type="similarity">
    <text evidence="1 6">Belongs to the carbohydrate kinase PfkB family.</text>
</comment>
<dbReference type="PROSITE" id="PS00584">
    <property type="entry name" value="PFKB_KINASES_2"/>
    <property type="match status" value="1"/>
</dbReference>
<evidence type="ECO:0000256" key="1">
    <source>
        <dbReference type="ARBA" id="ARBA00010688"/>
    </source>
</evidence>
<proteinExistence type="inferred from homology"/>
<keyword evidence="2 6" id="KW-0808">Transferase</keyword>
<name>A0A2M9CYR9_9CELL</name>
<evidence type="ECO:0000259" key="7">
    <source>
        <dbReference type="Pfam" id="PF00294"/>
    </source>
</evidence>
<dbReference type="PANTHER" id="PTHR43085:SF1">
    <property type="entry name" value="PSEUDOURIDINE KINASE-RELATED"/>
    <property type="match status" value="1"/>
</dbReference>
<accession>A0A2M9CYR9</accession>
<protein>
    <submittedName>
        <fullName evidence="8">Fructokinase</fullName>
    </submittedName>
</protein>
<dbReference type="PANTHER" id="PTHR43085">
    <property type="entry name" value="HEXOKINASE FAMILY MEMBER"/>
    <property type="match status" value="1"/>
</dbReference>
<dbReference type="AlphaFoldDB" id="A0A2M9CYR9"/>
<keyword evidence="4 6" id="KW-0418">Kinase</keyword>
<evidence type="ECO:0000313" key="9">
    <source>
        <dbReference type="Proteomes" id="UP000231693"/>
    </source>
</evidence>
<dbReference type="InterPro" id="IPR002139">
    <property type="entry name" value="Ribo/fructo_kinase"/>
</dbReference>
<dbReference type="RefSeq" id="WP_239073277.1">
    <property type="nucleotide sequence ID" value="NZ_BOOX01000009.1"/>
</dbReference>
<keyword evidence="9" id="KW-1185">Reference proteome</keyword>
<dbReference type="PROSITE" id="PS00583">
    <property type="entry name" value="PFKB_KINASES_1"/>
    <property type="match status" value="1"/>
</dbReference>
<sequence length="311" mass="32403">MSEEQTARPHVLVVGEALIDVVRSADGSVDEHPGGSPANVAITLGRLGRDVELATWLGNGPYGDVVRRWLARSHVGVTAGSDHALRTSIATARLDEQGSATYEFELDWRLPPGTAPAPGALALHTGSIAVVIEPGGSEVVAVVESARRDVTVTYDPNVRPTLMGTPASARPRIEQLVALADVVKVSDEDVAWLAPGVDPLDVARRWVQAGPSLVVVTLGGGGAAAVLPGARIVRVEAPQVDVVDTVGAGDSFMGALIDGLWTEGLLGAARRDALRHVDEATVRRVLEHCARVAAVTVSRAGANPPTRAELV</sequence>
<dbReference type="InterPro" id="IPR002173">
    <property type="entry name" value="Carboh/pur_kinase_PfkB_CS"/>
</dbReference>
<reference evidence="8 9" key="1">
    <citation type="submission" date="2017-11" db="EMBL/GenBank/DDBJ databases">
        <title>Genomic Encyclopedia of Archaeal and Bacterial Type Strains, Phase II (KMG-II): From Individual Species to Whole Genera.</title>
        <authorList>
            <person name="Goeker M."/>
        </authorList>
    </citation>
    <scope>NUCLEOTIDE SEQUENCE [LARGE SCALE GENOMIC DNA]</scope>
    <source>
        <strain evidence="8 9">DSM 25478</strain>
    </source>
</reference>
<dbReference type="CDD" id="cd01167">
    <property type="entry name" value="bac_FRK"/>
    <property type="match status" value="1"/>
</dbReference>
<dbReference type="InterPro" id="IPR050306">
    <property type="entry name" value="PfkB_Carbo_kinase"/>
</dbReference>
<gene>
    <name evidence="8" type="ORF">CLV28_0249</name>
</gene>
<dbReference type="Pfam" id="PF00294">
    <property type="entry name" value="PfkB"/>
    <property type="match status" value="1"/>
</dbReference>
<dbReference type="GO" id="GO:0008865">
    <property type="term" value="F:fructokinase activity"/>
    <property type="evidence" value="ECO:0007669"/>
    <property type="project" value="UniProtKB-ARBA"/>
</dbReference>
<dbReference type="SUPFAM" id="SSF53613">
    <property type="entry name" value="Ribokinase-like"/>
    <property type="match status" value="1"/>
</dbReference>